<sequence length="690" mass="73244">MRISVLGAGPAGLYLAILLARSGAGHEITVVERNPPDATFGWGVVFSEETLGALRDADYPTYLEITDTFARWDTVDISFAGRLLRCRGHGFSAIARTRLLDILQRRCADLGVELRFGTEVGDPAELDGDLVVGADGVHSVVRRGAEEVFGTSVVLQGCKYVWYGTDLVFDAFRFIFVPTEHGMFQVHAYPFDEHSSTFIVEAPEDTWRRAGLAEMTEEESIAYCERLFAADLAGHRLLSNRSTWLSFPRVRNRTWHHGNVVLLGDAAHTAHFTIGSGTKLAMEDAVALANAVVRHGHTPDAVARALVEYESERQPVVERFQRAAAESAGYFARVGRHGHLPPYQFATNLLTRSGRISHANLTVRDPDFVRGADAAFAGAPQFAPPPMFVPLRLGNVEIGNRVVRTAHTPAELTAAAGGGAGLVLAGPVAVSKEGRTSPEASTMDDEWAAAVAAAHGAGARAGVRLAHAGRRGAVRPARSGVDVPLPADQAWPLVSASALPYGPGTAVPREASAADLDRVRADFAAAAARAASAGFDVLVLDCAHGGLLASFLSPLANHRTDEFGGPLENRLRFPLSVLAAVRGACPVTAVRLSVTDWAPGGVSTDEGVRIAAELAAGGADLVHVEAGQTVAECRPVYRRGFLTTLSDRVRTEAGVPTLVGGYLTTPDQVNTVVAAGRADLCLVDFPEEGS</sequence>
<proteinExistence type="predicted"/>
<accession>A0A1I5P6A5</accession>
<dbReference type="Pfam" id="PF01494">
    <property type="entry name" value="FAD_binding_3"/>
    <property type="match status" value="1"/>
</dbReference>
<organism evidence="3 4">
    <name type="scientific">Amycolatopsis arida</name>
    <dbReference type="NCBI Taxonomy" id="587909"/>
    <lineage>
        <taxon>Bacteria</taxon>
        <taxon>Bacillati</taxon>
        <taxon>Actinomycetota</taxon>
        <taxon>Actinomycetes</taxon>
        <taxon>Pseudonocardiales</taxon>
        <taxon>Pseudonocardiaceae</taxon>
        <taxon>Amycolatopsis</taxon>
    </lineage>
</organism>
<feature type="domain" description="NADH:flavin oxidoreductase/NADH oxidase N-terminal" evidence="1">
    <location>
        <begin position="387"/>
        <end position="681"/>
    </location>
</feature>
<dbReference type="Gene3D" id="3.50.50.60">
    <property type="entry name" value="FAD/NAD(P)-binding domain"/>
    <property type="match status" value="1"/>
</dbReference>
<gene>
    <name evidence="3" type="ORF">SAMN05421810_102149</name>
</gene>
<dbReference type="GO" id="GO:0010181">
    <property type="term" value="F:FMN binding"/>
    <property type="evidence" value="ECO:0007669"/>
    <property type="project" value="InterPro"/>
</dbReference>
<dbReference type="RefSeq" id="WP_092528814.1">
    <property type="nucleotide sequence ID" value="NZ_FOWW01000002.1"/>
</dbReference>
<dbReference type="InterPro" id="IPR002938">
    <property type="entry name" value="FAD-bd"/>
</dbReference>
<dbReference type="GO" id="GO:0050661">
    <property type="term" value="F:NADP binding"/>
    <property type="evidence" value="ECO:0007669"/>
    <property type="project" value="InterPro"/>
</dbReference>
<dbReference type="GO" id="GO:0004497">
    <property type="term" value="F:monooxygenase activity"/>
    <property type="evidence" value="ECO:0007669"/>
    <property type="project" value="UniProtKB-KW"/>
</dbReference>
<reference evidence="4" key="1">
    <citation type="submission" date="2016-10" db="EMBL/GenBank/DDBJ databases">
        <authorList>
            <person name="Varghese N."/>
            <person name="Submissions S."/>
        </authorList>
    </citation>
    <scope>NUCLEOTIDE SEQUENCE [LARGE SCALE GENOMIC DNA]</scope>
    <source>
        <strain evidence="4">CGMCC 4.5579</strain>
    </source>
</reference>
<dbReference type="InterPro" id="IPR044152">
    <property type="entry name" value="YqjM-like"/>
</dbReference>
<dbReference type="GO" id="GO:0071949">
    <property type="term" value="F:FAD binding"/>
    <property type="evidence" value="ECO:0007669"/>
    <property type="project" value="InterPro"/>
</dbReference>
<dbReference type="EMBL" id="FOWW01000002">
    <property type="protein sequence ID" value="SFP29006.1"/>
    <property type="molecule type" value="Genomic_DNA"/>
</dbReference>
<dbReference type="SUPFAM" id="SSF51395">
    <property type="entry name" value="FMN-linked oxidoreductases"/>
    <property type="match status" value="1"/>
</dbReference>
<dbReference type="InterPro" id="IPR036188">
    <property type="entry name" value="FAD/NAD-bd_sf"/>
</dbReference>
<keyword evidence="3" id="KW-0560">Oxidoreductase</keyword>
<dbReference type="OrthoDB" id="3169239at2"/>
<evidence type="ECO:0000313" key="3">
    <source>
        <dbReference type="EMBL" id="SFP29006.1"/>
    </source>
</evidence>
<dbReference type="STRING" id="587909.SAMN05421810_102149"/>
<keyword evidence="3" id="KW-0503">Monooxygenase</keyword>
<dbReference type="PANTHER" id="PTHR43303">
    <property type="entry name" value="NADPH DEHYDROGENASE C23G7.10C-RELATED"/>
    <property type="match status" value="1"/>
</dbReference>
<evidence type="ECO:0000259" key="2">
    <source>
        <dbReference type="Pfam" id="PF01494"/>
    </source>
</evidence>
<dbReference type="PRINTS" id="PR00420">
    <property type="entry name" value="RNGMNOXGNASE"/>
</dbReference>
<evidence type="ECO:0000259" key="1">
    <source>
        <dbReference type="Pfam" id="PF00724"/>
    </source>
</evidence>
<feature type="domain" description="FAD-binding" evidence="2">
    <location>
        <begin position="4"/>
        <end position="322"/>
    </location>
</feature>
<dbReference type="InterPro" id="IPR013785">
    <property type="entry name" value="Aldolase_TIM"/>
</dbReference>
<name>A0A1I5P6A5_9PSEU</name>
<evidence type="ECO:0000313" key="4">
    <source>
        <dbReference type="Proteomes" id="UP000198727"/>
    </source>
</evidence>
<dbReference type="SUPFAM" id="SSF51905">
    <property type="entry name" value="FAD/NAD(P)-binding domain"/>
    <property type="match status" value="1"/>
</dbReference>
<dbReference type="Proteomes" id="UP000198727">
    <property type="component" value="Unassembled WGS sequence"/>
</dbReference>
<keyword evidence="4" id="KW-1185">Reference proteome</keyword>
<dbReference type="AlphaFoldDB" id="A0A1I5P6A5"/>
<dbReference type="Gene3D" id="3.20.20.70">
    <property type="entry name" value="Aldolase class I"/>
    <property type="match status" value="1"/>
</dbReference>
<dbReference type="Gene3D" id="3.30.9.20">
    <property type="match status" value="1"/>
</dbReference>
<dbReference type="InterPro" id="IPR001155">
    <property type="entry name" value="OxRdtase_FMN_N"/>
</dbReference>
<protein>
    <submittedName>
        <fullName evidence="3">Anthraniloyl-CoA monooxygenase</fullName>
    </submittedName>
</protein>
<dbReference type="PANTHER" id="PTHR43303:SF3">
    <property type="entry name" value="BLR3436 PROTEIN"/>
    <property type="match status" value="1"/>
</dbReference>
<dbReference type="GO" id="GO:0003959">
    <property type="term" value="F:NADPH dehydrogenase activity"/>
    <property type="evidence" value="ECO:0007669"/>
    <property type="project" value="InterPro"/>
</dbReference>
<dbReference type="Pfam" id="PF00724">
    <property type="entry name" value="Oxidored_FMN"/>
    <property type="match status" value="1"/>
</dbReference>